<evidence type="ECO:0000313" key="2">
    <source>
        <dbReference type="Proteomes" id="UP000499080"/>
    </source>
</evidence>
<accession>A0A4Y2X218</accession>
<comment type="caution">
    <text evidence="1">The sequence shown here is derived from an EMBL/GenBank/DDBJ whole genome shotgun (WGS) entry which is preliminary data.</text>
</comment>
<gene>
    <name evidence="1" type="ORF">AVEN_109048_1</name>
</gene>
<evidence type="ECO:0000313" key="1">
    <source>
        <dbReference type="EMBL" id="GBO43208.1"/>
    </source>
</evidence>
<keyword evidence="2" id="KW-1185">Reference proteome</keyword>
<protein>
    <submittedName>
        <fullName evidence="1">Uncharacterized protein</fullName>
    </submittedName>
</protein>
<dbReference type="Proteomes" id="UP000499080">
    <property type="component" value="Unassembled WGS sequence"/>
</dbReference>
<name>A0A4Y2X218_ARAVE</name>
<reference evidence="1 2" key="1">
    <citation type="journal article" date="2019" name="Sci. Rep.">
        <title>Orb-weaving spider Araneus ventricosus genome elucidates the spidroin gene catalogue.</title>
        <authorList>
            <person name="Kono N."/>
            <person name="Nakamura H."/>
            <person name="Ohtoshi R."/>
            <person name="Moran D.A.P."/>
            <person name="Shinohara A."/>
            <person name="Yoshida Y."/>
            <person name="Fujiwara M."/>
            <person name="Mori M."/>
            <person name="Tomita M."/>
            <person name="Arakawa K."/>
        </authorList>
    </citation>
    <scope>NUCLEOTIDE SEQUENCE [LARGE SCALE GENOMIC DNA]</scope>
</reference>
<sequence>MVWWHSTPFHFPAYPFRKVIHGPLRANRKPIKYGPFDLPYCTYFSPRLLRFSLGSESPHSPPRIYTGRIAAFMVRQFKWSAWISKVGYLNFRPHHAIFRTDGFSH</sequence>
<proteinExistence type="predicted"/>
<organism evidence="1 2">
    <name type="scientific">Araneus ventricosus</name>
    <name type="common">Orbweaver spider</name>
    <name type="synonym">Epeira ventricosa</name>
    <dbReference type="NCBI Taxonomy" id="182803"/>
    <lineage>
        <taxon>Eukaryota</taxon>
        <taxon>Metazoa</taxon>
        <taxon>Ecdysozoa</taxon>
        <taxon>Arthropoda</taxon>
        <taxon>Chelicerata</taxon>
        <taxon>Arachnida</taxon>
        <taxon>Araneae</taxon>
        <taxon>Araneomorphae</taxon>
        <taxon>Entelegynae</taxon>
        <taxon>Araneoidea</taxon>
        <taxon>Araneidae</taxon>
        <taxon>Araneus</taxon>
    </lineage>
</organism>
<dbReference type="AlphaFoldDB" id="A0A4Y2X218"/>
<dbReference type="EMBL" id="BGPR01069592">
    <property type="protein sequence ID" value="GBO43208.1"/>
    <property type="molecule type" value="Genomic_DNA"/>
</dbReference>